<dbReference type="AlphaFoldDB" id="A0A5P1FBM9"/>
<dbReference type="InterPro" id="IPR002885">
    <property type="entry name" value="PPR_rpt"/>
</dbReference>
<protein>
    <recommendedName>
        <fullName evidence="6">Pentacotripeptide-repeat region of PRORP domain-containing protein</fullName>
    </recommendedName>
</protein>
<gene>
    <name evidence="4" type="ORF">A4U43_C03F16900</name>
</gene>
<evidence type="ECO:0000313" key="4">
    <source>
        <dbReference type="EMBL" id="ONK75444.1"/>
    </source>
</evidence>
<dbReference type="InterPro" id="IPR011990">
    <property type="entry name" value="TPR-like_helical_dom_sf"/>
</dbReference>
<dbReference type="Proteomes" id="UP000243459">
    <property type="component" value="Chromosome 3"/>
</dbReference>
<proteinExistence type="predicted"/>
<dbReference type="Pfam" id="PF13041">
    <property type="entry name" value="PPR_2"/>
    <property type="match status" value="1"/>
</dbReference>
<evidence type="ECO:0008006" key="6">
    <source>
        <dbReference type="Google" id="ProtNLM"/>
    </source>
</evidence>
<dbReference type="GO" id="GO:0009451">
    <property type="term" value="P:RNA modification"/>
    <property type="evidence" value="ECO:0007669"/>
    <property type="project" value="InterPro"/>
</dbReference>
<name>A0A5P1FBM9_ASPOF</name>
<feature type="compositionally biased region" description="Pro residues" evidence="3">
    <location>
        <begin position="15"/>
        <end position="24"/>
    </location>
</feature>
<evidence type="ECO:0000256" key="2">
    <source>
        <dbReference type="PROSITE-ProRule" id="PRU00708"/>
    </source>
</evidence>
<dbReference type="PANTHER" id="PTHR47926">
    <property type="entry name" value="PENTATRICOPEPTIDE REPEAT-CONTAINING PROTEIN"/>
    <property type="match status" value="1"/>
</dbReference>
<sequence>MTTTTPTVTPLSPAKTPPPPPTPKPSTLQNPTSIQHIQQLHAVAIKSNLQTNLPFLTKLITHLTSTPTPSSLSYAHQMFDTIPDPPILLFNTLSRGYSRSQTPSIAFSLFAEMINSNITPDNYTFPSLLKACASAKTLDVGKQAHAFAMKLGLADNGFVRPTLINMYGECGELTEARVLFERGDVECVVSYNAMIMACVCEGE</sequence>
<feature type="compositionally biased region" description="Low complexity" evidence="3">
    <location>
        <begin position="1"/>
        <end position="14"/>
    </location>
</feature>
<keyword evidence="5" id="KW-1185">Reference proteome</keyword>
<dbReference type="Pfam" id="PF01535">
    <property type="entry name" value="PPR"/>
    <property type="match status" value="2"/>
</dbReference>
<dbReference type="Gene3D" id="1.25.40.10">
    <property type="entry name" value="Tetratricopeptide repeat domain"/>
    <property type="match status" value="1"/>
</dbReference>
<feature type="region of interest" description="Disordered" evidence="3">
    <location>
        <begin position="1"/>
        <end position="30"/>
    </location>
</feature>
<dbReference type="OMA" id="IMACVCE"/>
<keyword evidence="1" id="KW-0677">Repeat</keyword>
<evidence type="ECO:0000313" key="5">
    <source>
        <dbReference type="Proteomes" id="UP000243459"/>
    </source>
</evidence>
<feature type="repeat" description="PPR" evidence="2">
    <location>
        <begin position="86"/>
        <end position="120"/>
    </location>
</feature>
<dbReference type="GO" id="GO:0003723">
    <property type="term" value="F:RNA binding"/>
    <property type="evidence" value="ECO:0007669"/>
    <property type="project" value="InterPro"/>
</dbReference>
<evidence type="ECO:0000256" key="1">
    <source>
        <dbReference type="ARBA" id="ARBA00022737"/>
    </source>
</evidence>
<dbReference type="FunFam" id="1.25.40.10:FF:000470">
    <property type="entry name" value="Pentatricopeptide repeat-containing protein At5g66520"/>
    <property type="match status" value="1"/>
</dbReference>
<reference evidence="5" key="1">
    <citation type="journal article" date="2017" name="Nat. Commun.">
        <title>The asparagus genome sheds light on the origin and evolution of a young Y chromosome.</title>
        <authorList>
            <person name="Harkess A."/>
            <person name="Zhou J."/>
            <person name="Xu C."/>
            <person name="Bowers J.E."/>
            <person name="Van der Hulst R."/>
            <person name="Ayyampalayam S."/>
            <person name="Mercati F."/>
            <person name="Riccardi P."/>
            <person name="McKain M.R."/>
            <person name="Kakrana A."/>
            <person name="Tang H."/>
            <person name="Ray J."/>
            <person name="Groenendijk J."/>
            <person name="Arikit S."/>
            <person name="Mathioni S.M."/>
            <person name="Nakano M."/>
            <person name="Shan H."/>
            <person name="Telgmann-Rauber A."/>
            <person name="Kanno A."/>
            <person name="Yue Z."/>
            <person name="Chen H."/>
            <person name="Li W."/>
            <person name="Chen Y."/>
            <person name="Xu X."/>
            <person name="Zhang Y."/>
            <person name="Luo S."/>
            <person name="Chen H."/>
            <person name="Gao J."/>
            <person name="Mao Z."/>
            <person name="Pires J.C."/>
            <person name="Luo M."/>
            <person name="Kudrna D."/>
            <person name="Wing R.A."/>
            <person name="Meyers B.C."/>
            <person name="Yi K."/>
            <person name="Kong H."/>
            <person name="Lavrijsen P."/>
            <person name="Sunseri F."/>
            <person name="Falavigna A."/>
            <person name="Ye Y."/>
            <person name="Leebens-Mack J.H."/>
            <person name="Chen G."/>
        </authorList>
    </citation>
    <scope>NUCLEOTIDE SEQUENCE [LARGE SCALE GENOMIC DNA]</scope>
    <source>
        <strain evidence="5">cv. DH0086</strain>
    </source>
</reference>
<evidence type="ECO:0000256" key="3">
    <source>
        <dbReference type="SAM" id="MobiDB-lite"/>
    </source>
</evidence>
<dbReference type="EMBL" id="CM007383">
    <property type="protein sequence ID" value="ONK75444.1"/>
    <property type="molecule type" value="Genomic_DNA"/>
</dbReference>
<organism evidence="4 5">
    <name type="scientific">Asparagus officinalis</name>
    <name type="common">Garden asparagus</name>
    <dbReference type="NCBI Taxonomy" id="4686"/>
    <lineage>
        <taxon>Eukaryota</taxon>
        <taxon>Viridiplantae</taxon>
        <taxon>Streptophyta</taxon>
        <taxon>Embryophyta</taxon>
        <taxon>Tracheophyta</taxon>
        <taxon>Spermatophyta</taxon>
        <taxon>Magnoliopsida</taxon>
        <taxon>Liliopsida</taxon>
        <taxon>Asparagales</taxon>
        <taxon>Asparagaceae</taxon>
        <taxon>Asparagoideae</taxon>
        <taxon>Asparagus</taxon>
    </lineage>
</organism>
<dbReference type="PROSITE" id="PS51375">
    <property type="entry name" value="PPR"/>
    <property type="match status" value="1"/>
</dbReference>
<accession>A0A5P1FBM9</accession>
<dbReference type="Gramene" id="ONK75444">
    <property type="protein sequence ID" value="ONK75444"/>
    <property type="gene ID" value="A4U43_C03F16900"/>
</dbReference>
<dbReference type="PANTHER" id="PTHR47926:SF488">
    <property type="entry name" value="DYW DOMAIN-CONTAINING PROTEIN"/>
    <property type="match status" value="1"/>
</dbReference>
<dbReference type="InterPro" id="IPR046960">
    <property type="entry name" value="PPR_At4g14850-like_plant"/>
</dbReference>